<dbReference type="PIRSF" id="PIRSF016493">
    <property type="entry name" value="Glycyl_aminpptds"/>
    <property type="match status" value="1"/>
</dbReference>
<proteinExistence type="predicted"/>
<dbReference type="Gene3D" id="2.30.42.10">
    <property type="match status" value="1"/>
</dbReference>
<dbReference type="InterPro" id="IPR040756">
    <property type="entry name" value="Peptidase_M61_N"/>
</dbReference>
<evidence type="ECO:0000313" key="3">
    <source>
        <dbReference type="EMBL" id="MBT2989144.1"/>
    </source>
</evidence>
<evidence type="ECO:0000313" key="4">
    <source>
        <dbReference type="Proteomes" id="UP000770889"/>
    </source>
</evidence>
<evidence type="ECO:0000259" key="2">
    <source>
        <dbReference type="Pfam" id="PF17899"/>
    </source>
</evidence>
<dbReference type="Gene3D" id="2.60.40.3650">
    <property type="match status" value="1"/>
</dbReference>
<name>A0A944M8C1_9GAMM</name>
<comment type="caution">
    <text evidence="3">The sequence shown here is derived from an EMBL/GenBank/DDBJ whole genome shotgun (WGS) entry which is preliminary data.</text>
</comment>
<dbReference type="Proteomes" id="UP000770889">
    <property type="component" value="Unassembled WGS sequence"/>
</dbReference>
<dbReference type="InterPro" id="IPR027268">
    <property type="entry name" value="Peptidase_M4/M1_CTD_sf"/>
</dbReference>
<accession>A0A944M8C1</accession>
<feature type="domain" description="Peptidase M61 catalytic" evidence="1">
    <location>
        <begin position="270"/>
        <end position="385"/>
    </location>
</feature>
<dbReference type="InterPro" id="IPR036034">
    <property type="entry name" value="PDZ_sf"/>
</dbReference>
<evidence type="ECO:0000259" key="1">
    <source>
        <dbReference type="Pfam" id="PF05299"/>
    </source>
</evidence>
<dbReference type="InterPro" id="IPR024191">
    <property type="entry name" value="Peptidase_M61"/>
</dbReference>
<organism evidence="3 4">
    <name type="scientific">Candidatus Thiodiazotropha taylori</name>
    <dbReference type="NCBI Taxonomy" id="2792791"/>
    <lineage>
        <taxon>Bacteria</taxon>
        <taxon>Pseudomonadati</taxon>
        <taxon>Pseudomonadota</taxon>
        <taxon>Gammaproteobacteria</taxon>
        <taxon>Chromatiales</taxon>
        <taxon>Sedimenticolaceae</taxon>
        <taxon>Candidatus Thiodiazotropha</taxon>
    </lineage>
</organism>
<dbReference type="Pfam" id="PF05299">
    <property type="entry name" value="Peptidase_M61"/>
    <property type="match status" value="1"/>
</dbReference>
<dbReference type="InterPro" id="IPR007963">
    <property type="entry name" value="Peptidase_M61_catalytic"/>
</dbReference>
<dbReference type="EMBL" id="JAHHGM010000007">
    <property type="protein sequence ID" value="MBT2989144.1"/>
    <property type="molecule type" value="Genomic_DNA"/>
</dbReference>
<dbReference type="Gene3D" id="1.10.390.10">
    <property type="entry name" value="Neutral Protease Domain 2"/>
    <property type="match status" value="1"/>
</dbReference>
<feature type="domain" description="Peptidase M61 N-terminal" evidence="2">
    <location>
        <begin position="4"/>
        <end position="175"/>
    </location>
</feature>
<protein>
    <submittedName>
        <fullName evidence="3">PDZ domain-containing protein</fullName>
    </submittedName>
</protein>
<dbReference type="AlphaFoldDB" id="A0A944M8C1"/>
<dbReference type="Pfam" id="PF17899">
    <property type="entry name" value="Peptidase_M61_N"/>
    <property type="match status" value="1"/>
</dbReference>
<sequence>MNAYKLVFFSAQAHLFEVELSIAQPDPDGQLVCLPSWIRGSYMVRDFARNIISISAFSGDQPVVLEKLDKQSWRAAPVSAELRIVYRVYAHELGVRSAHFDTQHAYFNGSSLFLSVAGQEERPCRLSILAPSHSYADNWRLATGMPAEHIDDLGFGDYLCDNYEALIDYPVEAGEYTELEFSLEGRRHRFVISGVHDADGDRLCGDLRRICHEEAELFGELPISDYLFLLQVVGDGYGGLEHRNSSSLMISRDDLPAQGDEKVTEGYRRLLALCSHEYFHLWHVKRITPEIFLQRGTAAEVYTRQLWIFEGITSYYDELVLVRSGVIERKAYFEMMAETVTRVMRGSGRLKQTLEESSFDAWTKFYKQDENAPNAIVSYYAKGALFALLLDLTIRLRSDNRFSLDHVMREMWQRYGRNSVGVAEHGFEKLVADVTSLDLQSLFGLGVRSTRELPLAEALAEFAIELHLLPAENSEDKGKVVTEPPKTVTPKPVLGAKWKQCEKRIRLLQVFDGGGAQLAGLSAGDEIVALDGLHMSGKQMEKYLARKQQGASVELHFFRRDELRIISLAPLAAEADTCTLYLPQHPGSIQQQRLNIWLKGHVPTP</sequence>
<reference evidence="3 4" key="1">
    <citation type="submission" date="2021-05" db="EMBL/GenBank/DDBJ databases">
        <title>Genetic and Functional Diversity in Clade A Lucinid endosymbionts from the Bahamas.</title>
        <authorList>
            <person name="Giani N.M."/>
            <person name="Engel A.S."/>
            <person name="Campbell B.J."/>
        </authorList>
    </citation>
    <scope>NUCLEOTIDE SEQUENCE [LARGE SCALE GENOMIC DNA]</scope>
    <source>
        <strain evidence="3">LUC16012Gg_MoonRockCtena</strain>
    </source>
</reference>
<dbReference type="SUPFAM" id="SSF55486">
    <property type="entry name" value="Metalloproteases ('zincins'), catalytic domain"/>
    <property type="match status" value="1"/>
</dbReference>
<gene>
    <name evidence="3" type="ORF">KME65_09285</name>
</gene>
<dbReference type="SUPFAM" id="SSF50156">
    <property type="entry name" value="PDZ domain-like"/>
    <property type="match status" value="1"/>
</dbReference>